<gene>
    <name evidence="15" type="ORF">GSOID_T00022894001</name>
</gene>
<evidence type="ECO:0000256" key="1">
    <source>
        <dbReference type="ARBA" id="ARBA00004123"/>
    </source>
</evidence>
<evidence type="ECO:0000256" key="5">
    <source>
        <dbReference type="ARBA" id="ARBA00022833"/>
    </source>
</evidence>
<dbReference type="PIRSF" id="PIRSF002530">
    <property type="entry name" value="Nuc_orph_FTZ-F1"/>
    <property type="match status" value="1"/>
</dbReference>
<feature type="domain" description="NR LBD" evidence="14">
    <location>
        <begin position="327"/>
        <end position="532"/>
    </location>
</feature>
<dbReference type="InterPro" id="IPR013088">
    <property type="entry name" value="Znf_NHR/GATA"/>
</dbReference>
<dbReference type="InterPro" id="IPR001723">
    <property type="entry name" value="Nuclear_hrmn_rcpt"/>
</dbReference>
<dbReference type="InterPro" id="IPR000536">
    <property type="entry name" value="Nucl_hrmn_rcpt_lig-bd"/>
</dbReference>
<dbReference type="InterPro" id="IPR035500">
    <property type="entry name" value="NHR-like_dom_sf"/>
</dbReference>
<feature type="region of interest" description="Disordered" evidence="12">
    <location>
        <begin position="75"/>
        <end position="94"/>
    </location>
</feature>
<dbReference type="GO" id="GO:0008270">
    <property type="term" value="F:zinc ion binding"/>
    <property type="evidence" value="ECO:0007669"/>
    <property type="project" value="UniProtKB-KW"/>
</dbReference>
<feature type="compositionally biased region" description="Polar residues" evidence="12">
    <location>
        <begin position="77"/>
        <end position="93"/>
    </location>
</feature>
<keyword evidence="9 11" id="KW-0675">Receptor</keyword>
<evidence type="ECO:0000259" key="14">
    <source>
        <dbReference type="PROSITE" id="PS51843"/>
    </source>
</evidence>
<dbReference type="GO" id="GO:0009888">
    <property type="term" value="P:tissue development"/>
    <property type="evidence" value="ECO:0007669"/>
    <property type="project" value="TreeGrafter"/>
</dbReference>
<dbReference type="SMART" id="SM00399">
    <property type="entry name" value="ZnF_C4"/>
    <property type="match status" value="1"/>
</dbReference>
<keyword evidence="3 11" id="KW-0479">Metal-binding</keyword>
<dbReference type="PROSITE" id="PS51843">
    <property type="entry name" value="NR_LBD"/>
    <property type="match status" value="1"/>
</dbReference>
<dbReference type="GO" id="GO:0000978">
    <property type="term" value="F:RNA polymerase II cis-regulatory region sequence-specific DNA binding"/>
    <property type="evidence" value="ECO:0007669"/>
    <property type="project" value="TreeGrafter"/>
</dbReference>
<keyword evidence="8 11" id="KW-0804">Transcription</keyword>
<dbReference type="InterPro" id="IPR001628">
    <property type="entry name" value="Znf_hrmn_rcpt"/>
</dbReference>
<dbReference type="SMART" id="SM00430">
    <property type="entry name" value="HOLI"/>
    <property type="match status" value="1"/>
</dbReference>
<dbReference type="PRINTS" id="PR00398">
    <property type="entry name" value="STRDHORMONER"/>
</dbReference>
<evidence type="ECO:0000256" key="4">
    <source>
        <dbReference type="ARBA" id="ARBA00022771"/>
    </source>
</evidence>
<dbReference type="CDD" id="cd07167">
    <property type="entry name" value="NR_DBD_Lrh-1_like"/>
    <property type="match status" value="1"/>
</dbReference>
<dbReference type="PROSITE" id="PS51030">
    <property type="entry name" value="NUCLEAR_REC_DBD_2"/>
    <property type="match status" value="1"/>
</dbReference>
<dbReference type="PANTHER" id="PTHR24086:SF15">
    <property type="entry name" value="NUCLEAR HORMONE RECEPTOR FTZ-F1"/>
    <property type="match status" value="1"/>
</dbReference>
<keyword evidence="7 11" id="KW-0238">DNA-binding</keyword>
<name>E4YZH6_OIKDI</name>
<dbReference type="PANTHER" id="PTHR24086">
    <property type="entry name" value="NUCLEAR RECEPTOR SUBFAMILY 5 GROUP A"/>
    <property type="match status" value="1"/>
</dbReference>
<dbReference type="SUPFAM" id="SSF57716">
    <property type="entry name" value="Glucocorticoid receptor-like (DNA-binding domain)"/>
    <property type="match status" value="1"/>
</dbReference>
<organism evidence="15">
    <name type="scientific">Oikopleura dioica</name>
    <name type="common">Tunicate</name>
    <dbReference type="NCBI Taxonomy" id="34765"/>
    <lineage>
        <taxon>Eukaryota</taxon>
        <taxon>Metazoa</taxon>
        <taxon>Chordata</taxon>
        <taxon>Tunicata</taxon>
        <taxon>Appendicularia</taxon>
        <taxon>Copelata</taxon>
        <taxon>Oikopleuridae</taxon>
        <taxon>Oikopleura</taxon>
    </lineage>
</organism>
<dbReference type="PROSITE" id="PS00031">
    <property type="entry name" value="NUCLEAR_REC_DBD_1"/>
    <property type="match status" value="1"/>
</dbReference>
<dbReference type="SUPFAM" id="SSF48508">
    <property type="entry name" value="Nuclear receptor ligand-binding domain"/>
    <property type="match status" value="1"/>
</dbReference>
<evidence type="ECO:0000256" key="6">
    <source>
        <dbReference type="ARBA" id="ARBA00023015"/>
    </source>
</evidence>
<dbReference type="Gene3D" id="1.10.565.10">
    <property type="entry name" value="Retinoid X Receptor"/>
    <property type="match status" value="1"/>
</dbReference>
<dbReference type="PRINTS" id="PR00047">
    <property type="entry name" value="STROIDFINGER"/>
</dbReference>
<evidence type="ECO:0000256" key="8">
    <source>
        <dbReference type="ARBA" id="ARBA00023163"/>
    </source>
</evidence>
<dbReference type="Pfam" id="PF00105">
    <property type="entry name" value="zf-C4"/>
    <property type="match status" value="1"/>
</dbReference>
<keyword evidence="6 11" id="KW-0805">Transcription regulation</keyword>
<evidence type="ECO:0000256" key="10">
    <source>
        <dbReference type="ARBA" id="ARBA00023242"/>
    </source>
</evidence>
<evidence type="ECO:0000256" key="3">
    <source>
        <dbReference type="ARBA" id="ARBA00022723"/>
    </source>
</evidence>
<evidence type="ECO:0000256" key="11">
    <source>
        <dbReference type="RuleBase" id="RU004334"/>
    </source>
</evidence>
<evidence type="ECO:0000256" key="2">
    <source>
        <dbReference type="ARBA" id="ARBA00007536"/>
    </source>
</evidence>
<dbReference type="AlphaFoldDB" id="E4YZH6"/>
<dbReference type="Pfam" id="PF00104">
    <property type="entry name" value="Hormone_recep"/>
    <property type="match status" value="1"/>
</dbReference>
<evidence type="ECO:0008006" key="16">
    <source>
        <dbReference type="Google" id="ProtNLM"/>
    </source>
</evidence>
<dbReference type="InterPro" id="IPR016355">
    <property type="entry name" value="NR5-like"/>
</dbReference>
<dbReference type="FunFam" id="3.30.50.10:FF:000006">
    <property type="entry name" value="Nuclear receptor subfamily 5 group A member"/>
    <property type="match status" value="1"/>
</dbReference>
<dbReference type="GO" id="GO:0009755">
    <property type="term" value="P:hormone-mediated signaling pathway"/>
    <property type="evidence" value="ECO:0007669"/>
    <property type="project" value="TreeGrafter"/>
</dbReference>
<evidence type="ECO:0000259" key="13">
    <source>
        <dbReference type="PROSITE" id="PS51030"/>
    </source>
</evidence>
<keyword evidence="5 11" id="KW-0862">Zinc</keyword>
<accession>E4YZH6</accession>
<comment type="similarity">
    <text evidence="2">Belongs to the nuclear hormone receptor family. NR5 subfamily.</text>
</comment>
<evidence type="ECO:0000256" key="9">
    <source>
        <dbReference type="ARBA" id="ARBA00023170"/>
    </source>
</evidence>
<dbReference type="Proteomes" id="UP000011014">
    <property type="component" value="Unassembled WGS sequence"/>
</dbReference>
<protein>
    <recommendedName>
        <fullName evidence="16">Nuclear receptor domain-containing protein</fullName>
    </recommendedName>
</protein>
<evidence type="ECO:0000313" key="15">
    <source>
        <dbReference type="EMBL" id="CBY40854.1"/>
    </source>
</evidence>
<dbReference type="Gene3D" id="3.30.50.10">
    <property type="entry name" value="Erythroid Transcription Factor GATA-1, subunit A"/>
    <property type="match status" value="1"/>
</dbReference>
<reference evidence="15" key="1">
    <citation type="journal article" date="2010" name="Science">
        <title>Plasticity of animal genome architecture unmasked by rapid evolution of a pelagic tunicate.</title>
        <authorList>
            <person name="Denoeud F."/>
            <person name="Henriet S."/>
            <person name="Mungpakdee S."/>
            <person name="Aury J.M."/>
            <person name="Da Silva C."/>
            <person name="Brinkmann H."/>
            <person name="Mikhaleva J."/>
            <person name="Olsen L.C."/>
            <person name="Jubin C."/>
            <person name="Canestro C."/>
            <person name="Bouquet J.M."/>
            <person name="Danks G."/>
            <person name="Poulain J."/>
            <person name="Campsteijn C."/>
            <person name="Adamski M."/>
            <person name="Cross I."/>
            <person name="Yadetie F."/>
            <person name="Muffato M."/>
            <person name="Louis A."/>
            <person name="Butcher S."/>
            <person name="Tsagkogeorga G."/>
            <person name="Konrad A."/>
            <person name="Singh S."/>
            <person name="Jensen M.F."/>
            <person name="Cong E.H."/>
            <person name="Eikeseth-Otteraa H."/>
            <person name="Noel B."/>
            <person name="Anthouard V."/>
            <person name="Porcel B.M."/>
            <person name="Kachouri-Lafond R."/>
            <person name="Nishino A."/>
            <person name="Ugolini M."/>
            <person name="Chourrout P."/>
            <person name="Nishida H."/>
            <person name="Aasland R."/>
            <person name="Huzurbazar S."/>
            <person name="Westhof E."/>
            <person name="Delsuc F."/>
            <person name="Lehrach H."/>
            <person name="Reinhardt R."/>
            <person name="Weissenbach J."/>
            <person name="Roy S.W."/>
            <person name="Artiguenave F."/>
            <person name="Postlethwait J.H."/>
            <person name="Manak J.R."/>
            <person name="Thompson E.M."/>
            <person name="Jaillon O."/>
            <person name="Du Pasquier L."/>
            <person name="Boudinot P."/>
            <person name="Liberles D.A."/>
            <person name="Volff J.N."/>
            <person name="Philippe H."/>
            <person name="Lenhard B."/>
            <person name="Roest Crollius H."/>
            <person name="Wincker P."/>
            <person name="Chourrout D."/>
        </authorList>
    </citation>
    <scope>NUCLEOTIDE SEQUENCE [LARGE SCALE GENOMIC DNA]</scope>
</reference>
<sequence>MDPFREMVKKLSLDEIMPELADQISVSENASMQSNELDCILGTHESQTNEKNTRVSQPSTSSFELLTASASLSTPSNCFEQQKSPNGPSSSLQRPKKLIYEYEEPCPICGDKITGYHYGILTCESCKGFFKRTVQNKKKYQCIDLGDCVINKIQRKRCPSCRYQKCMRMGMKLEAVREDRLRGGRNKFGPLYKHDRALKMQNKTISLHPSSSCLLTPNQQESTSQIWIADSAKNFHEVRHPKNLNNKFFNFRSFEENRESMRHGEQFYNRQNNLDYPPPSSSRILENRAGPPSHNNQPWSYNNHSGSQEGQNHPGLEYITALSNQEMLKTMIAHWIPEETLRKDAQAAVKDIAMPKSFKNKILYTMVVWAKESIFFNQIQTEEQVKIIKFQQKTIFKMVLLRRAWIEIMILDHIYRQIWFADSHNLLLVTGRVVPLVELYNALDTSGTKICEDLCDIADRFRELQIDRSELMCLKFLILFSSKEARGNSKFMKKVHERINSCLLEYTQLQYPDSSDRYVQNLMRLPGKQICP</sequence>
<feature type="region of interest" description="Disordered" evidence="12">
    <location>
        <begin position="268"/>
        <end position="314"/>
    </location>
</feature>
<feature type="compositionally biased region" description="Polar residues" evidence="12">
    <location>
        <begin position="293"/>
        <end position="311"/>
    </location>
</feature>
<keyword evidence="10 11" id="KW-0539">Nucleus</keyword>
<keyword evidence="4 11" id="KW-0863">Zinc-finger</keyword>
<proteinExistence type="inferred from homology"/>
<evidence type="ECO:0000256" key="12">
    <source>
        <dbReference type="SAM" id="MobiDB-lite"/>
    </source>
</evidence>
<feature type="domain" description="Nuclear receptor" evidence="13">
    <location>
        <begin position="103"/>
        <end position="178"/>
    </location>
</feature>
<dbReference type="GO" id="GO:0090575">
    <property type="term" value="C:RNA polymerase II transcription regulator complex"/>
    <property type="evidence" value="ECO:0007669"/>
    <property type="project" value="TreeGrafter"/>
</dbReference>
<evidence type="ECO:0000256" key="7">
    <source>
        <dbReference type="ARBA" id="ARBA00023125"/>
    </source>
</evidence>
<comment type="subcellular location">
    <subcellularLocation>
        <location evidence="1 11">Nucleus</location>
    </subcellularLocation>
</comment>
<dbReference type="EMBL" id="FN656144">
    <property type="protein sequence ID" value="CBY40854.1"/>
    <property type="molecule type" value="Genomic_DNA"/>
</dbReference>
<dbReference type="GO" id="GO:0004879">
    <property type="term" value="F:nuclear receptor activity"/>
    <property type="evidence" value="ECO:0007669"/>
    <property type="project" value="InterPro"/>
</dbReference>